<keyword evidence="5" id="KW-1185">Reference proteome</keyword>
<name>B5Y788_COPPD</name>
<sequence length="223" mass="25130">MSSILLKSRSLGVLLIHGFTSSPEQMLPFAQELNKYGITCLLPRLSGHENLPDSLENVKAEDWLQDAEKGFKQLRTEVEHVVIAGHSLGGTLALYLAQHYSKEDGLVAAGVINPAVRLTPEQRRAITFGRFYEKKLDISMKPFRALRKTIDSVRNDLKHVKVPVIIFASSEDELIPHAYQQWLFDRLRTTKFFITLPQEGHSPSPEAAEVIIKTFLVLVDTLL</sequence>
<dbReference type="HOGENOM" id="CLU_076594_0_2_9"/>
<reference evidence="4 5" key="2">
    <citation type="journal article" date="2014" name="Genome Announc.">
        <title>Complete Genome Sequence of Coprothermobacter proteolyticus DSM 5265.</title>
        <authorList>
            <person name="Alexiev A."/>
            <person name="Coil D.A."/>
            <person name="Badger J.H."/>
            <person name="Enticknap J."/>
            <person name="Ward N."/>
            <person name="Robb F.T."/>
            <person name="Eisen J.A."/>
        </authorList>
    </citation>
    <scope>NUCLEOTIDE SEQUENCE [LARGE SCALE GENOMIC DNA]</scope>
    <source>
        <strain evidence="5">ATCC 35245 / DSM 5265 / OCM 4 / BT</strain>
    </source>
</reference>
<dbReference type="InterPro" id="IPR050266">
    <property type="entry name" value="AB_hydrolase_sf"/>
</dbReference>
<dbReference type="AlphaFoldDB" id="B5Y788"/>
<keyword evidence="1 4" id="KW-0378">Hydrolase</keyword>
<dbReference type="InterPro" id="IPR012354">
    <property type="entry name" value="Esterase_lipase"/>
</dbReference>
<dbReference type="eggNOG" id="COG1647">
    <property type="taxonomic scope" value="Bacteria"/>
</dbReference>
<dbReference type="EC" id="3.1.1.23" evidence="4"/>
<reference evidence="5" key="1">
    <citation type="submission" date="2008-08" db="EMBL/GenBank/DDBJ databases">
        <title>The complete genome sequence of Coprothermobacter proteolyticus strain ATCC 5245 / DSM 5265 / BT.</title>
        <authorList>
            <person name="Dodson R.J."/>
            <person name="Durkin A.S."/>
            <person name="Wu M."/>
            <person name="Eisen J."/>
            <person name="Sutton G."/>
        </authorList>
    </citation>
    <scope>NUCLEOTIDE SEQUENCE [LARGE SCALE GENOMIC DNA]</scope>
    <source>
        <strain evidence="5">ATCC 35245 / DSM 5265 / OCM 4 / BT</strain>
    </source>
</reference>
<dbReference type="InterPro" id="IPR000073">
    <property type="entry name" value="AB_hydrolase_1"/>
</dbReference>
<dbReference type="OrthoDB" id="9800213at2"/>
<dbReference type="KEGG" id="cpo:COPRO5265_0266"/>
<dbReference type="GO" id="GO:0016020">
    <property type="term" value="C:membrane"/>
    <property type="evidence" value="ECO:0007669"/>
    <property type="project" value="TreeGrafter"/>
</dbReference>
<evidence type="ECO:0000313" key="5">
    <source>
        <dbReference type="Proteomes" id="UP000001732"/>
    </source>
</evidence>
<feature type="domain" description="AB hydrolase-1" evidence="3">
    <location>
        <begin position="13"/>
        <end position="210"/>
    </location>
</feature>
<dbReference type="STRING" id="309798.COPRO5265_0266"/>
<organism evidence="4 5">
    <name type="scientific">Coprothermobacter proteolyticus (strain ATCC 35245 / DSM 5265 / OCM 4 / BT)</name>
    <dbReference type="NCBI Taxonomy" id="309798"/>
    <lineage>
        <taxon>Bacteria</taxon>
        <taxon>Pseudomonadati</taxon>
        <taxon>Coprothermobacterota</taxon>
        <taxon>Coprothermobacteria</taxon>
        <taxon>Coprothermobacterales</taxon>
        <taxon>Coprothermobacteraceae</taxon>
        <taxon>Coprothermobacter</taxon>
    </lineage>
</organism>
<proteinExistence type="predicted"/>
<gene>
    <name evidence="4" type="ordered locus">COPRO5265_0266</name>
</gene>
<evidence type="ECO:0000256" key="1">
    <source>
        <dbReference type="ARBA" id="ARBA00022801"/>
    </source>
</evidence>
<dbReference type="InterPro" id="IPR029058">
    <property type="entry name" value="AB_hydrolase_fold"/>
</dbReference>
<feature type="site" description="Important for substrate specificity" evidence="2">
    <location>
        <position position="126"/>
    </location>
</feature>
<dbReference type="Gene3D" id="3.40.50.1820">
    <property type="entry name" value="alpha/beta hydrolase"/>
    <property type="match status" value="1"/>
</dbReference>
<dbReference type="GO" id="GO:0047372">
    <property type="term" value="F:monoacylglycerol lipase activity"/>
    <property type="evidence" value="ECO:0007669"/>
    <property type="project" value="UniProtKB-EC"/>
</dbReference>
<evidence type="ECO:0000313" key="4">
    <source>
        <dbReference type="EMBL" id="ACI16972.1"/>
    </source>
</evidence>
<dbReference type="EMBL" id="CP001145">
    <property type="protein sequence ID" value="ACI16972.1"/>
    <property type="molecule type" value="Genomic_DNA"/>
</dbReference>
<dbReference type="PIRSF" id="PIRSF017388">
    <property type="entry name" value="Esterase_lipase"/>
    <property type="match status" value="1"/>
</dbReference>
<dbReference type="Proteomes" id="UP000001732">
    <property type="component" value="Chromosome"/>
</dbReference>
<evidence type="ECO:0000256" key="2">
    <source>
        <dbReference type="PIRSR" id="PIRSR017388-3"/>
    </source>
</evidence>
<accession>B5Y788</accession>
<dbReference type="RefSeq" id="WP_012543624.1">
    <property type="nucleotide sequence ID" value="NC_011295.1"/>
</dbReference>
<dbReference type="PANTHER" id="PTHR43798">
    <property type="entry name" value="MONOACYLGLYCEROL LIPASE"/>
    <property type="match status" value="1"/>
</dbReference>
<dbReference type="ESTHER" id="coppd-b5y788">
    <property type="family name" value="CarbLipBact_2"/>
</dbReference>
<dbReference type="PANTHER" id="PTHR43798:SF31">
    <property type="entry name" value="AB HYDROLASE SUPERFAMILY PROTEIN YCLE"/>
    <property type="match status" value="1"/>
</dbReference>
<protein>
    <submittedName>
        <fullName evidence="4">Thermostable monoacylglycerol lipase (Mglp)</fullName>
        <ecNumber evidence="4">3.1.1.23</ecNumber>
    </submittedName>
</protein>
<dbReference type="SUPFAM" id="SSF53474">
    <property type="entry name" value="alpha/beta-Hydrolases"/>
    <property type="match status" value="1"/>
</dbReference>
<dbReference type="Pfam" id="PF12697">
    <property type="entry name" value="Abhydrolase_6"/>
    <property type="match status" value="1"/>
</dbReference>
<evidence type="ECO:0000259" key="3">
    <source>
        <dbReference type="Pfam" id="PF12697"/>
    </source>
</evidence>